<dbReference type="EC" id="4.2.1.96" evidence="3"/>
<dbReference type="InterPro" id="IPR001533">
    <property type="entry name" value="Pterin_deHydtase"/>
</dbReference>
<dbReference type="PANTHER" id="PTHR12599:SF0">
    <property type="entry name" value="PTERIN-4-ALPHA-CARBINOLAMINE DEHYDRATASE"/>
    <property type="match status" value="1"/>
</dbReference>
<evidence type="ECO:0000256" key="4">
    <source>
        <dbReference type="ARBA" id="ARBA00023239"/>
    </source>
</evidence>
<dbReference type="SUPFAM" id="SSF55248">
    <property type="entry name" value="PCD-like"/>
    <property type="match status" value="1"/>
</dbReference>
<evidence type="ECO:0000256" key="1">
    <source>
        <dbReference type="ARBA" id="ARBA00001554"/>
    </source>
</evidence>
<dbReference type="GO" id="GO:0008124">
    <property type="term" value="F:4-alpha-hydroxytetrahydrobiopterin dehydratase activity"/>
    <property type="evidence" value="ECO:0007669"/>
    <property type="project" value="UniProtKB-EC"/>
</dbReference>
<reference evidence="5 6" key="1">
    <citation type="journal article" date="2015" name="Nature">
        <title>rRNA introns, odd ribosomes, and small enigmatic genomes across a large radiation of phyla.</title>
        <authorList>
            <person name="Brown C.T."/>
            <person name="Hug L.A."/>
            <person name="Thomas B.C."/>
            <person name="Sharon I."/>
            <person name="Castelle C.J."/>
            <person name="Singh A."/>
            <person name="Wilkins M.J."/>
            <person name="Williams K.H."/>
            <person name="Banfield J.F."/>
        </authorList>
    </citation>
    <scope>NUCLEOTIDE SEQUENCE [LARGE SCALE GENOMIC DNA]</scope>
</reference>
<organism evidence="5 6">
    <name type="scientific">Candidatus Amesbacteria bacterium GW2011_GWB1_48_13</name>
    <dbReference type="NCBI Taxonomy" id="1618362"/>
    <lineage>
        <taxon>Bacteria</taxon>
        <taxon>Candidatus Amesiibacteriota</taxon>
    </lineage>
</organism>
<evidence type="ECO:0000256" key="3">
    <source>
        <dbReference type="ARBA" id="ARBA00013252"/>
    </source>
</evidence>
<comment type="caution">
    <text evidence="5">The sequence shown here is derived from an EMBL/GenBank/DDBJ whole genome shotgun (WGS) entry which is preliminary data.</text>
</comment>
<comment type="similarity">
    <text evidence="2">Belongs to the pterin-4-alpha-carbinolamine dehydratase family.</text>
</comment>
<evidence type="ECO:0000313" key="6">
    <source>
        <dbReference type="Proteomes" id="UP000034694"/>
    </source>
</evidence>
<dbReference type="CDD" id="cd00488">
    <property type="entry name" value="PCD_DCoH"/>
    <property type="match status" value="1"/>
</dbReference>
<gene>
    <name evidence="5" type="ORF">UY28_C0021G0019</name>
</gene>
<dbReference type="Pfam" id="PF01329">
    <property type="entry name" value="Pterin_4a"/>
    <property type="match status" value="1"/>
</dbReference>
<accession>A0A0G1UTA0</accession>
<keyword evidence="4" id="KW-0456">Lyase</keyword>
<sequence>MVDDWKPEKGKLVRELILEDFDAAVKLVNRIAVIAGELDHHPDIRIYDYKKLRIELYSHKEKRVTEKDWELAQRIEELLQFNGGQVKA</sequence>
<protein>
    <recommendedName>
        <fullName evidence="3">4a-hydroxytetrahydrobiopterin dehydratase</fullName>
        <ecNumber evidence="3">4.2.1.96</ecNumber>
    </recommendedName>
</protein>
<dbReference type="Gene3D" id="3.30.1360.20">
    <property type="entry name" value="Transcriptional coactivator/pterin dehydratase"/>
    <property type="match status" value="1"/>
</dbReference>
<evidence type="ECO:0000256" key="2">
    <source>
        <dbReference type="ARBA" id="ARBA00006472"/>
    </source>
</evidence>
<evidence type="ECO:0000313" key="5">
    <source>
        <dbReference type="EMBL" id="KKU97432.1"/>
    </source>
</evidence>
<name>A0A0G1UTA0_9BACT</name>
<proteinExistence type="inferred from homology"/>
<dbReference type="InterPro" id="IPR036428">
    <property type="entry name" value="PCD_sf"/>
</dbReference>
<dbReference type="GO" id="GO:0006729">
    <property type="term" value="P:tetrahydrobiopterin biosynthetic process"/>
    <property type="evidence" value="ECO:0007669"/>
    <property type="project" value="InterPro"/>
</dbReference>
<dbReference type="PANTHER" id="PTHR12599">
    <property type="entry name" value="PTERIN-4-ALPHA-CARBINOLAMINE DEHYDRATASE"/>
    <property type="match status" value="1"/>
</dbReference>
<dbReference type="EMBL" id="LCPK01000021">
    <property type="protein sequence ID" value="KKU97432.1"/>
    <property type="molecule type" value="Genomic_DNA"/>
</dbReference>
<dbReference type="Proteomes" id="UP000034694">
    <property type="component" value="Unassembled WGS sequence"/>
</dbReference>
<dbReference type="AlphaFoldDB" id="A0A0G1UTA0"/>
<comment type="catalytic activity">
    <reaction evidence="1">
        <text>(4aS,6R)-4a-hydroxy-L-erythro-5,6,7,8-tetrahydrobiopterin = (6R)-L-erythro-6,7-dihydrobiopterin + H2O</text>
        <dbReference type="Rhea" id="RHEA:11920"/>
        <dbReference type="ChEBI" id="CHEBI:15377"/>
        <dbReference type="ChEBI" id="CHEBI:15642"/>
        <dbReference type="ChEBI" id="CHEBI:43120"/>
        <dbReference type="EC" id="4.2.1.96"/>
    </reaction>
</comment>